<dbReference type="Gene3D" id="1.20.144.10">
    <property type="entry name" value="Phosphatidic acid phosphatase type 2/haloperoxidase"/>
    <property type="match status" value="1"/>
</dbReference>
<evidence type="ECO:0000313" key="3">
    <source>
        <dbReference type="Proteomes" id="UP001205612"/>
    </source>
</evidence>
<keyword evidence="3" id="KW-1185">Reference proteome</keyword>
<proteinExistence type="predicted"/>
<dbReference type="PANTHER" id="PTHR14969:SF13">
    <property type="entry name" value="AT30094P"/>
    <property type="match status" value="1"/>
</dbReference>
<dbReference type="InterPro" id="IPR000326">
    <property type="entry name" value="PAP2/HPO"/>
</dbReference>
<dbReference type="PANTHER" id="PTHR14969">
    <property type="entry name" value="SPHINGOSINE-1-PHOSPHATE PHOSPHOHYDROLASE"/>
    <property type="match status" value="1"/>
</dbReference>
<dbReference type="SUPFAM" id="SSF48317">
    <property type="entry name" value="Acid phosphatase/Vanadium-dependent haloperoxidase"/>
    <property type="match status" value="1"/>
</dbReference>
<comment type="caution">
    <text evidence="2">The sequence shown here is derived from an EMBL/GenBank/DDBJ whole genome shotgun (WGS) entry which is preliminary data.</text>
</comment>
<sequence>MSGPRAVRAWRAVTALGSRPVAYTVVAGRCLLAPPGRGAGARLAPPAVLAVADAVRELTCRAVDRPRPPGAGRRTAVHGASFPSRHTMTALIAWDLASGSRPAAVAVTAAVGASRLALGAHWPTDVLGGWLFGAVGLALADLCGGHRRLRTRDSEANR</sequence>
<dbReference type="Pfam" id="PF01569">
    <property type="entry name" value="PAP2"/>
    <property type="match status" value="1"/>
</dbReference>
<dbReference type="Proteomes" id="UP001205612">
    <property type="component" value="Unassembled WGS sequence"/>
</dbReference>
<protein>
    <submittedName>
        <fullName evidence="2">Phosphatase PAP2 family protein</fullName>
    </submittedName>
</protein>
<accession>A0ABT2B585</accession>
<dbReference type="InterPro" id="IPR036938">
    <property type="entry name" value="PAP2/HPO_sf"/>
</dbReference>
<name>A0ABT2B585_9ACTN</name>
<evidence type="ECO:0000313" key="2">
    <source>
        <dbReference type="EMBL" id="MCS0603688.1"/>
    </source>
</evidence>
<gene>
    <name evidence="2" type="ORF">NX794_21075</name>
</gene>
<organism evidence="2 3">
    <name type="scientific">Streptomyces pyxinicus</name>
    <dbReference type="NCBI Taxonomy" id="2970331"/>
    <lineage>
        <taxon>Bacteria</taxon>
        <taxon>Bacillati</taxon>
        <taxon>Actinomycetota</taxon>
        <taxon>Actinomycetes</taxon>
        <taxon>Kitasatosporales</taxon>
        <taxon>Streptomycetaceae</taxon>
        <taxon>Streptomyces</taxon>
    </lineage>
</organism>
<feature type="domain" description="Phosphatidic acid phosphatase type 2/haloperoxidase" evidence="1">
    <location>
        <begin position="44"/>
        <end position="141"/>
    </location>
</feature>
<dbReference type="RefSeq" id="WP_258780182.1">
    <property type="nucleotide sequence ID" value="NZ_JANUGP010000016.1"/>
</dbReference>
<evidence type="ECO:0000259" key="1">
    <source>
        <dbReference type="SMART" id="SM00014"/>
    </source>
</evidence>
<dbReference type="SMART" id="SM00014">
    <property type="entry name" value="acidPPc"/>
    <property type="match status" value="1"/>
</dbReference>
<dbReference type="EMBL" id="JANUGP010000016">
    <property type="protein sequence ID" value="MCS0603688.1"/>
    <property type="molecule type" value="Genomic_DNA"/>
</dbReference>
<reference evidence="2 3" key="1">
    <citation type="submission" date="2022-08" db="EMBL/GenBank/DDBJ databases">
        <authorList>
            <person name="Somphong A."/>
            <person name="Phongsopitanun W."/>
        </authorList>
    </citation>
    <scope>NUCLEOTIDE SEQUENCE [LARGE SCALE GENOMIC DNA]</scope>
    <source>
        <strain evidence="2 3">LP11</strain>
    </source>
</reference>